<dbReference type="RefSeq" id="WP_210000857.1">
    <property type="nucleotide sequence ID" value="NZ_BAAAJY010000001.1"/>
</dbReference>
<evidence type="ECO:0000313" key="2">
    <source>
        <dbReference type="Proteomes" id="UP001296993"/>
    </source>
</evidence>
<protein>
    <recommendedName>
        <fullName evidence="3">DUF2218 domain-containing protein</fullName>
    </recommendedName>
</protein>
<dbReference type="Proteomes" id="UP001296993">
    <property type="component" value="Unassembled WGS sequence"/>
</dbReference>
<organism evidence="1 2">
    <name type="scientific">Paeniglutamicibacter kerguelensis</name>
    <dbReference type="NCBI Taxonomy" id="254788"/>
    <lineage>
        <taxon>Bacteria</taxon>
        <taxon>Bacillati</taxon>
        <taxon>Actinomycetota</taxon>
        <taxon>Actinomycetes</taxon>
        <taxon>Micrococcales</taxon>
        <taxon>Micrococcaceae</taxon>
        <taxon>Paeniglutamicibacter</taxon>
    </lineage>
</organism>
<keyword evidence="2" id="KW-1185">Reference proteome</keyword>
<sequence length="109" mass="11819">MSNEQVPQKHASDDFDVDLEKANESPLRAATRWAAGLVEGFFGGDGSDVVGAAVVVHRLDDHSEVIRINTGSIEEAESLVSMVRSDLDELTADDFLDRWSAADNEENAS</sequence>
<evidence type="ECO:0000313" key="1">
    <source>
        <dbReference type="EMBL" id="MBP2388080.1"/>
    </source>
</evidence>
<name>A0ABS4XHY1_9MICC</name>
<accession>A0ABS4XHY1</accession>
<dbReference type="EMBL" id="JAGIOF010000001">
    <property type="protein sequence ID" value="MBP2388080.1"/>
    <property type="molecule type" value="Genomic_DNA"/>
</dbReference>
<reference evidence="1 2" key="1">
    <citation type="submission" date="2021-03" db="EMBL/GenBank/DDBJ databases">
        <title>Sequencing the genomes of 1000 actinobacteria strains.</title>
        <authorList>
            <person name="Klenk H.-P."/>
        </authorList>
    </citation>
    <scope>NUCLEOTIDE SEQUENCE [LARGE SCALE GENOMIC DNA]</scope>
    <source>
        <strain evidence="1 2">DSM 15797</strain>
    </source>
</reference>
<proteinExistence type="predicted"/>
<gene>
    <name evidence="1" type="ORF">JOF47_003591</name>
</gene>
<comment type="caution">
    <text evidence="1">The sequence shown here is derived from an EMBL/GenBank/DDBJ whole genome shotgun (WGS) entry which is preliminary data.</text>
</comment>
<evidence type="ECO:0008006" key="3">
    <source>
        <dbReference type="Google" id="ProtNLM"/>
    </source>
</evidence>